<dbReference type="InterPro" id="IPR002654">
    <property type="entry name" value="Glyco_trans_25"/>
</dbReference>
<evidence type="ECO:0000313" key="2">
    <source>
        <dbReference type="EMBL" id="MBS9720135.1"/>
    </source>
</evidence>
<name>A0ABS5RSW2_9HYPH</name>
<reference evidence="2 3" key="1">
    <citation type="submission" date="2021-03" db="EMBL/GenBank/DDBJ databases">
        <title>Tianweitania aestuarii sp. nov., isolated from a tidal flat.</title>
        <authorList>
            <person name="Park S."/>
            <person name="Yoon J.-H."/>
        </authorList>
    </citation>
    <scope>NUCLEOTIDE SEQUENCE [LARGE SCALE GENOMIC DNA]</scope>
    <source>
        <strain evidence="2 3">BSSL-BM11</strain>
    </source>
</reference>
<comment type="caution">
    <text evidence="2">The sequence shown here is derived from an EMBL/GenBank/DDBJ whole genome shotgun (WGS) entry which is preliminary data.</text>
</comment>
<evidence type="ECO:0000313" key="3">
    <source>
        <dbReference type="Proteomes" id="UP001297272"/>
    </source>
</evidence>
<organism evidence="2 3">
    <name type="scientific">Tianweitania aestuarii</name>
    <dbReference type="NCBI Taxonomy" id="2814886"/>
    <lineage>
        <taxon>Bacteria</taxon>
        <taxon>Pseudomonadati</taxon>
        <taxon>Pseudomonadota</taxon>
        <taxon>Alphaproteobacteria</taxon>
        <taxon>Hyphomicrobiales</taxon>
        <taxon>Phyllobacteriaceae</taxon>
        <taxon>Tianweitania</taxon>
    </lineage>
</organism>
<dbReference type="Proteomes" id="UP001297272">
    <property type="component" value="Unassembled WGS sequence"/>
</dbReference>
<protein>
    <submittedName>
        <fullName evidence="2">Glycosyltransferase family 25 protein</fullName>
    </submittedName>
</protein>
<sequence length="255" mass="27629">MLIFLINLDRSPDRLAFMTAQLDALGLQAERLAAVEGNAIDLAPFAASGLRPGEVGCFLSHREAWRSLVSSGDAVALVLEDDVRLSEHLPGFLKEAASHCRGDDILKLDTSGRSIEVEAASGVVAETVRLARLCSEHTGTAGYIISAEAAATLLARSVTFSEPVDLFMFGKDAVASSSPRIFQAIPAVVAQEKRFQAVQGTAMGSVIRRHETGKTSVLIKIPKELRRWVRKLGRFAASVPRRVRGTHHYLRVPFA</sequence>
<dbReference type="CDD" id="cd06532">
    <property type="entry name" value="Glyco_transf_25"/>
    <property type="match status" value="1"/>
</dbReference>
<dbReference type="Pfam" id="PF01755">
    <property type="entry name" value="Glyco_transf_25"/>
    <property type="match status" value="1"/>
</dbReference>
<dbReference type="EMBL" id="JAFMNX010000001">
    <property type="protein sequence ID" value="MBS9720135.1"/>
    <property type="molecule type" value="Genomic_DNA"/>
</dbReference>
<feature type="domain" description="Glycosyl transferase family 25" evidence="1">
    <location>
        <begin position="3"/>
        <end position="168"/>
    </location>
</feature>
<dbReference type="RefSeq" id="WP_213983692.1">
    <property type="nucleotide sequence ID" value="NZ_JAFMNX010000001.1"/>
</dbReference>
<evidence type="ECO:0000259" key="1">
    <source>
        <dbReference type="Pfam" id="PF01755"/>
    </source>
</evidence>
<gene>
    <name evidence="2" type="ORF">JYU29_05465</name>
</gene>
<accession>A0ABS5RSW2</accession>
<proteinExistence type="predicted"/>
<keyword evidence="3" id="KW-1185">Reference proteome</keyword>